<accession>A0A965GFD4</accession>
<feature type="transmembrane region" description="Helical" evidence="1">
    <location>
        <begin position="44"/>
        <end position="66"/>
    </location>
</feature>
<evidence type="ECO:0000313" key="2">
    <source>
        <dbReference type="EMBL" id="NBR94520.1"/>
    </source>
</evidence>
<keyword evidence="1" id="KW-0812">Transmembrane</keyword>
<feature type="transmembrane region" description="Helical" evidence="1">
    <location>
        <begin position="101"/>
        <end position="121"/>
    </location>
</feature>
<feature type="transmembrane region" description="Helical" evidence="1">
    <location>
        <begin position="292"/>
        <end position="312"/>
    </location>
</feature>
<evidence type="ECO:0008006" key="4">
    <source>
        <dbReference type="Google" id="ProtNLM"/>
    </source>
</evidence>
<feature type="transmembrane region" description="Helical" evidence="1">
    <location>
        <begin position="127"/>
        <end position="147"/>
    </location>
</feature>
<proteinExistence type="predicted"/>
<dbReference type="AlphaFoldDB" id="A0A965GFD4"/>
<feature type="transmembrane region" description="Helical" evidence="1">
    <location>
        <begin position="72"/>
        <end position="89"/>
    </location>
</feature>
<evidence type="ECO:0000313" key="3">
    <source>
        <dbReference type="Proteomes" id="UP000740727"/>
    </source>
</evidence>
<feature type="transmembrane region" description="Helical" evidence="1">
    <location>
        <begin position="258"/>
        <end position="280"/>
    </location>
</feature>
<evidence type="ECO:0000256" key="1">
    <source>
        <dbReference type="SAM" id="Phobius"/>
    </source>
</evidence>
<dbReference type="SUPFAM" id="SSF103473">
    <property type="entry name" value="MFS general substrate transporter"/>
    <property type="match status" value="1"/>
</dbReference>
<keyword evidence="1" id="KW-1133">Transmembrane helix</keyword>
<feature type="transmembrane region" description="Helical" evidence="1">
    <location>
        <begin position="173"/>
        <end position="192"/>
    </location>
</feature>
<gene>
    <name evidence="2" type="ORF">EBT44_06840</name>
</gene>
<feature type="transmembrane region" description="Helical" evidence="1">
    <location>
        <begin position="318"/>
        <end position="337"/>
    </location>
</feature>
<feature type="transmembrane region" description="Helical" evidence="1">
    <location>
        <begin position="233"/>
        <end position="252"/>
    </location>
</feature>
<dbReference type="Proteomes" id="UP000740727">
    <property type="component" value="Unassembled WGS sequence"/>
</dbReference>
<keyword evidence="1" id="KW-0472">Membrane</keyword>
<feature type="transmembrane region" description="Helical" evidence="1">
    <location>
        <begin position="204"/>
        <end position="226"/>
    </location>
</feature>
<feature type="transmembrane region" description="Helical" evidence="1">
    <location>
        <begin position="12"/>
        <end position="32"/>
    </location>
</feature>
<protein>
    <recommendedName>
        <fullName evidence="4">MFS transporter</fullName>
    </recommendedName>
</protein>
<dbReference type="InterPro" id="IPR036259">
    <property type="entry name" value="MFS_trans_sf"/>
</dbReference>
<dbReference type="Gene3D" id="1.20.1250.20">
    <property type="entry name" value="MFS general substrate transporter like domains"/>
    <property type="match status" value="1"/>
</dbReference>
<name>A0A965GFD4_9PROT</name>
<sequence length="347" mass="36734">MKPATNNFRAILVMAAIGSYLLWSAGAAIPLLRLDLGISRTLAGAHNIAVGISATLGARLAVPLINKFGRELVMRTMLLTMFLGVIALSRDAAPSMRRMMIQTGTQALVGATAILLISASLHSGHGWRLPIILGAVILTPISLLNIWRVKFLVPDPMLVHSTDAVKKSDHVKIITYGVVNSILEIGIGFWALDLLVSRDAPVALGALGSAILSYGIAVGRLSLALLQPKSRNVIKFAVSAIITGALIICGVGDPIPTMAGLTIAALGVSPLFALGAFRVSESFADADNRISRYMMGTAFSYGFAPFFLAIVFDNFGYVVGYASLIPFAVACLVLWKVNGPKELPVSH</sequence>
<organism evidence="2 3">
    <name type="scientific">Candidatus Fonsibacter lacus</name>
    <dbReference type="NCBI Taxonomy" id="2576439"/>
    <lineage>
        <taxon>Bacteria</taxon>
        <taxon>Pseudomonadati</taxon>
        <taxon>Pseudomonadota</taxon>
        <taxon>Alphaproteobacteria</taxon>
        <taxon>Candidatus Pelagibacterales</taxon>
        <taxon>Candidatus Pelagibacterales incertae sedis</taxon>
        <taxon>Candidatus Fonsibacter</taxon>
    </lineage>
</organism>
<dbReference type="EMBL" id="RFXN01000175">
    <property type="protein sequence ID" value="NBR94520.1"/>
    <property type="molecule type" value="Genomic_DNA"/>
</dbReference>
<reference evidence="2" key="1">
    <citation type="submission" date="2018-10" db="EMBL/GenBank/DDBJ databases">
        <title>Iterative Subtractive Binning of Freshwater Chronoseries Metagenomes Recovers Nearly Complete Genomes from over Four Hundred Novel Species.</title>
        <authorList>
            <person name="Rodriguez-R L.M."/>
            <person name="Tsementzi D."/>
            <person name="Luo C."/>
            <person name="Konstantinidis K.T."/>
        </authorList>
    </citation>
    <scope>NUCLEOTIDE SEQUENCE</scope>
    <source>
        <strain evidence="2">WB5_2A_028</strain>
    </source>
</reference>
<comment type="caution">
    <text evidence="2">The sequence shown here is derived from an EMBL/GenBank/DDBJ whole genome shotgun (WGS) entry which is preliminary data.</text>
</comment>